<comment type="subcellular location">
    <subcellularLocation>
        <location evidence="1">Membrane</location>
        <topology evidence="1">Multi-pass membrane protein</topology>
    </subcellularLocation>
</comment>
<feature type="region of interest" description="Disordered" evidence="3">
    <location>
        <begin position="217"/>
        <end position="236"/>
    </location>
</feature>
<dbReference type="GeneTree" id="ENSGT01150000286901"/>
<evidence type="ECO:0000313" key="6">
    <source>
        <dbReference type="Proteomes" id="UP000264820"/>
    </source>
</evidence>
<feature type="transmembrane region" description="Helical" evidence="4">
    <location>
        <begin position="68"/>
        <end position="90"/>
    </location>
</feature>
<dbReference type="GO" id="GO:0015125">
    <property type="term" value="F:bile acid transmembrane transporter activity"/>
    <property type="evidence" value="ECO:0007669"/>
    <property type="project" value="TreeGrafter"/>
</dbReference>
<sequence>MFIAALSFAYFCKTLAGTFVKSSITQLERRFDLSSSRVGLIDGSFELGNLLFLAVVSHFGAKMHRPRLIAAGSVLMAAGAFLTGLTHFFMGPKVVLMSSFDCEHPTIHCVCAACEKESSSNMWIYVFLGNALRGIGETPVTPLGISYIDDFAKAENSPFYIACIQTIALLGPVFGYLLGSYCANLYVDVGYVDMGESQFPGCIPFWFFPRSPDVKEAKPVPEKENPNPRADCTNNKPVTKTADVAKGFLSSLKHLLCNPTYFLLICGSTLKFNSLVGMFTFNAKYIEQQFGQSASRANFLIGVLTLPAVAVGIFLGGVVMKRYKLSVVSGAQFSFAVSLGAYLLVFLKFFTKCDNIPVAGLTTSYNGSVLLARRWGYSGDVGV</sequence>
<dbReference type="GO" id="GO:0043252">
    <property type="term" value="P:sodium-independent organic anion transport"/>
    <property type="evidence" value="ECO:0007669"/>
    <property type="project" value="TreeGrafter"/>
</dbReference>
<keyword evidence="4" id="KW-0812">Transmembrane</keyword>
<dbReference type="InterPro" id="IPR004156">
    <property type="entry name" value="OATP"/>
</dbReference>
<reference evidence="5" key="2">
    <citation type="submission" date="2025-09" db="UniProtKB">
        <authorList>
            <consortium name="Ensembl"/>
        </authorList>
    </citation>
    <scope>IDENTIFICATION</scope>
</reference>
<proteinExistence type="predicted"/>
<dbReference type="PANTHER" id="PTHR11388:SF89">
    <property type="entry name" value="SOLUTE CARRIER ORGANIC ANION TRANSPORTER FAMILY MEMBER 1B3"/>
    <property type="match status" value="1"/>
</dbReference>
<keyword evidence="2" id="KW-1015">Disulfide bond</keyword>
<evidence type="ECO:0000256" key="3">
    <source>
        <dbReference type="SAM" id="MobiDB-lite"/>
    </source>
</evidence>
<accession>A0A3Q2XEI8</accession>
<evidence type="ECO:0000313" key="5">
    <source>
        <dbReference type="Ensembl" id="ENSHCOP00000001992.1"/>
    </source>
</evidence>
<dbReference type="Proteomes" id="UP000264820">
    <property type="component" value="Unplaced"/>
</dbReference>
<protein>
    <submittedName>
        <fullName evidence="5">Solute carrier organic anion transporter family, member 1E1</fullName>
    </submittedName>
</protein>
<feature type="transmembrane region" description="Helical" evidence="4">
    <location>
        <begin position="299"/>
        <end position="320"/>
    </location>
</feature>
<feature type="transmembrane region" description="Helical" evidence="4">
    <location>
        <begin position="261"/>
        <end position="279"/>
    </location>
</feature>
<dbReference type="InterPro" id="IPR036259">
    <property type="entry name" value="MFS_trans_sf"/>
</dbReference>
<dbReference type="GO" id="GO:0016323">
    <property type="term" value="C:basolateral plasma membrane"/>
    <property type="evidence" value="ECO:0007669"/>
    <property type="project" value="TreeGrafter"/>
</dbReference>
<organism evidence="5 6">
    <name type="scientific">Hippocampus comes</name>
    <name type="common">Tiger tail seahorse</name>
    <dbReference type="NCBI Taxonomy" id="109280"/>
    <lineage>
        <taxon>Eukaryota</taxon>
        <taxon>Metazoa</taxon>
        <taxon>Chordata</taxon>
        <taxon>Craniata</taxon>
        <taxon>Vertebrata</taxon>
        <taxon>Euteleostomi</taxon>
        <taxon>Actinopterygii</taxon>
        <taxon>Neopterygii</taxon>
        <taxon>Teleostei</taxon>
        <taxon>Neoteleostei</taxon>
        <taxon>Acanthomorphata</taxon>
        <taxon>Syngnathiaria</taxon>
        <taxon>Syngnathiformes</taxon>
        <taxon>Syngnathoidei</taxon>
        <taxon>Syngnathidae</taxon>
        <taxon>Hippocampus</taxon>
    </lineage>
</organism>
<feature type="transmembrane region" description="Helical" evidence="4">
    <location>
        <begin position="327"/>
        <end position="347"/>
    </location>
</feature>
<keyword evidence="4" id="KW-0472">Membrane</keyword>
<name>A0A3Q2XEI8_HIPCM</name>
<keyword evidence="4" id="KW-1133">Transmembrane helix</keyword>
<evidence type="ECO:0000256" key="4">
    <source>
        <dbReference type="SAM" id="Phobius"/>
    </source>
</evidence>
<evidence type="ECO:0000256" key="1">
    <source>
        <dbReference type="ARBA" id="ARBA00004141"/>
    </source>
</evidence>
<feature type="transmembrane region" description="Helical" evidence="4">
    <location>
        <begin position="159"/>
        <end position="178"/>
    </location>
</feature>
<reference evidence="5" key="1">
    <citation type="submission" date="2025-08" db="UniProtKB">
        <authorList>
            <consortium name="Ensembl"/>
        </authorList>
    </citation>
    <scope>IDENTIFICATION</scope>
</reference>
<feature type="transmembrane region" description="Helical" evidence="4">
    <location>
        <begin position="40"/>
        <end position="61"/>
    </location>
</feature>
<dbReference type="Ensembl" id="ENSHCOT00000011158.1">
    <property type="protein sequence ID" value="ENSHCOP00000001992.1"/>
    <property type="gene ID" value="ENSHCOG00000003091.1"/>
</dbReference>
<keyword evidence="6" id="KW-1185">Reference proteome</keyword>
<dbReference type="GO" id="GO:0015347">
    <property type="term" value="F:sodium-independent organic anion transmembrane transporter activity"/>
    <property type="evidence" value="ECO:0007669"/>
    <property type="project" value="TreeGrafter"/>
</dbReference>
<dbReference type="SUPFAM" id="SSF103473">
    <property type="entry name" value="MFS general substrate transporter"/>
    <property type="match status" value="1"/>
</dbReference>
<dbReference type="Gene3D" id="1.20.1250.20">
    <property type="entry name" value="MFS general substrate transporter like domains"/>
    <property type="match status" value="1"/>
</dbReference>
<evidence type="ECO:0000256" key="2">
    <source>
        <dbReference type="ARBA" id="ARBA00023157"/>
    </source>
</evidence>
<dbReference type="Pfam" id="PF03137">
    <property type="entry name" value="OATP"/>
    <property type="match status" value="1"/>
</dbReference>
<feature type="compositionally biased region" description="Basic and acidic residues" evidence="3">
    <location>
        <begin position="217"/>
        <end position="226"/>
    </location>
</feature>
<dbReference type="AlphaFoldDB" id="A0A3Q2XEI8"/>
<dbReference type="PANTHER" id="PTHR11388">
    <property type="entry name" value="ORGANIC ANION TRANSPORTER"/>
    <property type="match status" value="1"/>
</dbReference>